<comment type="subcellular location">
    <subcellularLocation>
        <location evidence="1">Secreted</location>
    </subcellularLocation>
</comment>
<dbReference type="AlphaFoldDB" id="A0A8S3YM49"/>
<keyword evidence="8" id="KW-1185">Reference proteome</keyword>
<dbReference type="InterPro" id="IPR004133">
    <property type="entry name" value="DAN_dom"/>
</dbReference>
<evidence type="ECO:0000256" key="5">
    <source>
        <dbReference type="PROSITE-ProRule" id="PRU00039"/>
    </source>
</evidence>
<dbReference type="GO" id="GO:0005576">
    <property type="term" value="C:extracellular region"/>
    <property type="evidence" value="ECO:0007669"/>
    <property type="project" value="UniProtKB-SubCell"/>
</dbReference>
<feature type="domain" description="CTCK" evidence="6">
    <location>
        <begin position="70"/>
        <end position="160"/>
    </location>
</feature>
<dbReference type="Gene3D" id="2.10.90.10">
    <property type="entry name" value="Cystine-knot cytokines"/>
    <property type="match status" value="1"/>
</dbReference>
<evidence type="ECO:0000256" key="1">
    <source>
        <dbReference type="ARBA" id="ARBA00004613"/>
    </source>
</evidence>
<dbReference type="PROSITE" id="PS01225">
    <property type="entry name" value="CTCK_2"/>
    <property type="match status" value="1"/>
</dbReference>
<dbReference type="InterPro" id="IPR029034">
    <property type="entry name" value="Cystine-knot_cytokine"/>
</dbReference>
<keyword evidence="3" id="KW-0732">Signal</keyword>
<organism evidence="7 8">
    <name type="scientific">Candidula unifasciata</name>
    <dbReference type="NCBI Taxonomy" id="100452"/>
    <lineage>
        <taxon>Eukaryota</taxon>
        <taxon>Metazoa</taxon>
        <taxon>Spiralia</taxon>
        <taxon>Lophotrochozoa</taxon>
        <taxon>Mollusca</taxon>
        <taxon>Gastropoda</taxon>
        <taxon>Heterobranchia</taxon>
        <taxon>Euthyneura</taxon>
        <taxon>Panpulmonata</taxon>
        <taxon>Eupulmonata</taxon>
        <taxon>Stylommatophora</taxon>
        <taxon>Helicina</taxon>
        <taxon>Helicoidea</taxon>
        <taxon>Geomitridae</taxon>
        <taxon>Candidula</taxon>
    </lineage>
</organism>
<evidence type="ECO:0000259" key="6">
    <source>
        <dbReference type="PROSITE" id="PS01225"/>
    </source>
</evidence>
<comment type="caution">
    <text evidence="7">The sequence shown here is derived from an EMBL/GenBank/DDBJ whole genome shotgun (WGS) entry which is preliminary data.</text>
</comment>
<accession>A0A8S3YM49</accession>
<dbReference type="EMBL" id="CAJHNH020000269">
    <property type="protein sequence ID" value="CAG5116522.1"/>
    <property type="molecule type" value="Genomic_DNA"/>
</dbReference>
<evidence type="ECO:0000313" key="8">
    <source>
        <dbReference type="Proteomes" id="UP000678393"/>
    </source>
</evidence>
<reference evidence="7" key="1">
    <citation type="submission" date="2021-04" db="EMBL/GenBank/DDBJ databases">
        <authorList>
            <consortium name="Molecular Ecology Group"/>
        </authorList>
    </citation>
    <scope>NUCLEOTIDE SEQUENCE</scope>
</reference>
<proteinExistence type="predicted"/>
<gene>
    <name evidence="7" type="ORF">CUNI_LOCUS2080</name>
</gene>
<dbReference type="Proteomes" id="UP000678393">
    <property type="component" value="Unassembled WGS sequence"/>
</dbReference>
<feature type="non-terminal residue" evidence="7">
    <location>
        <position position="1"/>
    </location>
</feature>
<dbReference type="SMART" id="SM00041">
    <property type="entry name" value="CT"/>
    <property type="match status" value="1"/>
</dbReference>
<dbReference type="Pfam" id="PF03045">
    <property type="entry name" value="DAN"/>
    <property type="match status" value="1"/>
</dbReference>
<evidence type="ECO:0000256" key="2">
    <source>
        <dbReference type="ARBA" id="ARBA00022525"/>
    </source>
</evidence>
<dbReference type="PROSITE" id="PS01185">
    <property type="entry name" value="CTCK_1"/>
    <property type="match status" value="1"/>
</dbReference>
<evidence type="ECO:0000256" key="3">
    <source>
        <dbReference type="ARBA" id="ARBA00022729"/>
    </source>
</evidence>
<keyword evidence="2" id="KW-0964">Secreted</keyword>
<dbReference type="InterPro" id="IPR006207">
    <property type="entry name" value="Cys_knot_C"/>
</dbReference>
<dbReference type="OrthoDB" id="6077168at2759"/>
<protein>
    <recommendedName>
        <fullName evidence="6">CTCK domain-containing protein</fullName>
    </recommendedName>
</protein>
<name>A0A8S3YM49_9EUPU</name>
<sequence>KLLILALLVSVTSPMLYKRYKPKWPTLASQSSTSSRSSPSQLLQMRKQLDATYKSMSRFGTRSKETRDTCRAHPLTLELEPPLKLADQCGSLSVLSYGCRGGCSSYSQVDPRNATNIIHSCSCCQPLRFMVSIALLPCRDGHNLKVLFKEARVCSCRPCYAEEATKDYIRFDDLLSKPAVETPLPIG</sequence>
<evidence type="ECO:0000256" key="4">
    <source>
        <dbReference type="ARBA" id="ARBA00023157"/>
    </source>
</evidence>
<evidence type="ECO:0000313" key="7">
    <source>
        <dbReference type="EMBL" id="CAG5116522.1"/>
    </source>
</evidence>
<comment type="caution">
    <text evidence="5">Lacks conserved residue(s) required for the propagation of feature annotation.</text>
</comment>
<keyword evidence="4" id="KW-1015">Disulfide bond</keyword>